<evidence type="ECO:0000259" key="12">
    <source>
        <dbReference type="PROSITE" id="PS50110"/>
    </source>
</evidence>
<dbReference type="Gene3D" id="2.60.40.10">
    <property type="entry name" value="Immunoglobulins"/>
    <property type="match status" value="1"/>
</dbReference>
<dbReference type="PROSITE" id="PS00041">
    <property type="entry name" value="HTH_ARAC_FAMILY_1"/>
    <property type="match status" value="1"/>
</dbReference>
<keyword evidence="9" id="KW-0732">Signal</keyword>
<keyword evidence="3 7" id="KW-0597">Phosphoprotein</keyword>
<sequence length="1369" mass="146523">MLHRTLLLLLRHLPLVLVAALAPQGPAAAQALATRVYTLADGLPQSTVYALGQDARGQLWAGTQGGVAWFDGRQFHTLDTRSGLPDNHVTALLPRPGGGMLLGHKYGAVSAIDAQNHIYPLGPAGWRGQAAVRALLPAPGGLWVATLGDGLYRLPLSTPKRPVRHWRRAQGLPSDSIYQLAAGPAGQLWAATAGGLVVLNPATGRVEAAELPPALRRGRVYSVHRLADTLYWVGLPTGLGRLHRPHAAAPWQLQVLGPAGGLCGGAVERVLPDRRGRVWALSGTGVSRYEPATGQLRCFALPNQLSDETACGLLEDREGSLWVVLVDGLLQRVADERFALFGAAEGLPSTDVQALLNMGGGLYWVGTREGLWEFRPGAPAGQQFRPGHRRPGGATANFIRPLFRDSQGRVWAGSRGGGAAIYYPATGRWQELSHLPGVAGQNVRAFVEDGLGRVWVLTGGAGATVVLDAEAGASRTYNAATGLGTNALWTGYRDQAGTLWLGTDDHGLVRVDVQATGPDQLRRADGRRDRLSIGSITEDARGQLWLGSIGEGLLRFDGRRLRAFGPETGLQSNNPYFVRCAADGQLWLGTNRGLDRFDPATGRTVSYGPAEGFLGQETNQNAVLLEPGGRMWVGTVNGVMRYEPALARPNRTAPRTRVAAVRVLGQDTALGPNFSLPHALNQVTFDFVGVSLTNPAKVRYRYRLVGFDADWSRPAAATSATYTNLPPGDYTFEVKAANNDGVWNQAPARLSFHIRPPWWRTWWAYGLYAALLGGAFWAVRRNTQRRERDRARQQLEYQALSHLQEMDRVKNDFFTHLSHELRTPLTLILGPAEELARDEAAPAPTRQQGSRILGNARKLLHLINQILDLSKLDAGGLTLYPQPGDVAAAARGWVAAFLDLATVRQVGLHVAVPPAPVPLVYDAGRLEEIVSNLLANALRFTPAGGHVTLAVREEAPTPAAPHGAVLLSVQDTGVGIAPEHLPHLFDRFYQVPGHGAEATGSGVGLALVKELAERHGGGVQVLSTPGAGSTFVVRLPRTLPAADVRIETPPVPPALAADMLPLPSEPVPELAPDAEVVLVVEDSAEVREYIGAALTTAGYRVLLAADGPSGATLAREAVPSLVVSDVMMPGFDGYELCRQLKTDVATSHIPVVLLTARSAAPDRLAGLETGADAYLAKPFDPRELRAQVRNLLALRHRTQVRLLPASTTVDAPVGPAATPTAAPDAAPEPATPATGNARRPIAPMPEVFEAYAAAVAALPSLDKTFLERVEQAVERNLDNGEFSVEMLSDEVALSRAQLHRKLKALTGEAPSDFIRGLRLRRAHVLLAARAGTVSEVAYQVGFNSPAHFSTSFSRQFGYAPSEVPALVLE</sequence>
<gene>
    <name evidence="13" type="ORF">EJV47_23545</name>
</gene>
<dbReference type="Gene3D" id="2.130.10.10">
    <property type="entry name" value="YVTN repeat-like/Quinoprotein amine dehydrogenase"/>
    <property type="match status" value="2"/>
</dbReference>
<evidence type="ECO:0000313" key="13">
    <source>
        <dbReference type="EMBL" id="RTQ45812.1"/>
    </source>
</evidence>
<reference evidence="13 14" key="1">
    <citation type="submission" date="2018-12" db="EMBL/GenBank/DDBJ databases">
        <title>Hymenobacter gummosus sp. nov., isolated from a spring.</title>
        <authorList>
            <person name="Nie L."/>
        </authorList>
    </citation>
    <scope>NUCLEOTIDE SEQUENCE [LARGE SCALE GENOMIC DNA]</scope>
    <source>
        <strain evidence="13 14">KCTC 52166</strain>
    </source>
</reference>
<dbReference type="GO" id="GO:0043565">
    <property type="term" value="F:sequence-specific DNA binding"/>
    <property type="evidence" value="ECO:0007669"/>
    <property type="project" value="InterPro"/>
</dbReference>
<feature type="chain" id="PRO_5019317493" description="histidine kinase" evidence="9">
    <location>
        <begin position="20"/>
        <end position="1369"/>
    </location>
</feature>
<dbReference type="Gene3D" id="3.30.565.10">
    <property type="entry name" value="Histidine kinase-like ATPase, C-terminal domain"/>
    <property type="match status" value="1"/>
</dbReference>
<accession>A0A431TWM2</accession>
<dbReference type="InterPro" id="IPR005467">
    <property type="entry name" value="His_kinase_dom"/>
</dbReference>
<keyword evidence="14" id="KW-1185">Reference proteome</keyword>
<feature type="domain" description="Histidine kinase" evidence="11">
    <location>
        <begin position="816"/>
        <end position="1039"/>
    </location>
</feature>
<dbReference type="InterPro" id="IPR036097">
    <property type="entry name" value="HisK_dim/P_sf"/>
</dbReference>
<dbReference type="SMART" id="SM00388">
    <property type="entry name" value="HisKA"/>
    <property type="match status" value="1"/>
</dbReference>
<dbReference type="InterPro" id="IPR009057">
    <property type="entry name" value="Homeodomain-like_sf"/>
</dbReference>
<dbReference type="SUPFAM" id="SSF52172">
    <property type="entry name" value="CheY-like"/>
    <property type="match status" value="1"/>
</dbReference>
<dbReference type="InterPro" id="IPR011110">
    <property type="entry name" value="Reg_prop"/>
</dbReference>
<dbReference type="Pfam" id="PF07495">
    <property type="entry name" value="Y_Y_Y"/>
    <property type="match status" value="1"/>
</dbReference>
<feature type="signal peptide" evidence="9">
    <location>
        <begin position="1"/>
        <end position="19"/>
    </location>
</feature>
<evidence type="ECO:0000256" key="4">
    <source>
        <dbReference type="ARBA" id="ARBA00023015"/>
    </source>
</evidence>
<feature type="domain" description="Response regulatory" evidence="12">
    <location>
        <begin position="1076"/>
        <end position="1192"/>
    </location>
</feature>
<dbReference type="InterPro" id="IPR015943">
    <property type="entry name" value="WD40/YVTN_repeat-like_dom_sf"/>
</dbReference>
<dbReference type="PRINTS" id="PR00344">
    <property type="entry name" value="BCTRLSENSOR"/>
</dbReference>
<comment type="caution">
    <text evidence="13">The sequence shown here is derived from an EMBL/GenBank/DDBJ whole genome shotgun (WGS) entry which is preliminary data.</text>
</comment>
<dbReference type="PANTHER" id="PTHR43547:SF2">
    <property type="entry name" value="HYBRID SIGNAL TRANSDUCTION HISTIDINE KINASE C"/>
    <property type="match status" value="1"/>
</dbReference>
<dbReference type="InterPro" id="IPR011123">
    <property type="entry name" value="Y_Y_Y"/>
</dbReference>
<keyword evidence="6" id="KW-0804">Transcription</keyword>
<evidence type="ECO:0000256" key="5">
    <source>
        <dbReference type="ARBA" id="ARBA00023125"/>
    </source>
</evidence>
<dbReference type="SMART" id="SM00387">
    <property type="entry name" value="HATPase_c"/>
    <property type="match status" value="1"/>
</dbReference>
<comment type="catalytic activity">
    <reaction evidence="1">
        <text>ATP + protein L-histidine = ADP + protein N-phospho-L-histidine.</text>
        <dbReference type="EC" id="2.7.13.3"/>
    </reaction>
</comment>
<evidence type="ECO:0000256" key="7">
    <source>
        <dbReference type="PROSITE-ProRule" id="PRU00169"/>
    </source>
</evidence>
<dbReference type="GO" id="GO:0003700">
    <property type="term" value="F:DNA-binding transcription factor activity"/>
    <property type="evidence" value="ECO:0007669"/>
    <property type="project" value="InterPro"/>
</dbReference>
<dbReference type="EC" id="2.7.13.3" evidence="2"/>
<evidence type="ECO:0000256" key="9">
    <source>
        <dbReference type="SAM" id="SignalP"/>
    </source>
</evidence>
<evidence type="ECO:0000256" key="6">
    <source>
        <dbReference type="ARBA" id="ARBA00023163"/>
    </source>
</evidence>
<dbReference type="PROSITE" id="PS50109">
    <property type="entry name" value="HIS_KIN"/>
    <property type="match status" value="1"/>
</dbReference>
<dbReference type="CDD" id="cd00082">
    <property type="entry name" value="HisKA"/>
    <property type="match status" value="1"/>
</dbReference>
<dbReference type="InterPro" id="IPR013783">
    <property type="entry name" value="Ig-like_fold"/>
</dbReference>
<feature type="region of interest" description="Disordered" evidence="8">
    <location>
        <begin position="1209"/>
        <end position="1239"/>
    </location>
</feature>
<evidence type="ECO:0000259" key="10">
    <source>
        <dbReference type="PROSITE" id="PS01124"/>
    </source>
</evidence>
<dbReference type="SUPFAM" id="SSF46689">
    <property type="entry name" value="Homeodomain-like"/>
    <property type="match status" value="1"/>
</dbReference>
<dbReference type="Pfam" id="PF00512">
    <property type="entry name" value="HisKA"/>
    <property type="match status" value="1"/>
</dbReference>
<dbReference type="Proteomes" id="UP000282184">
    <property type="component" value="Unassembled WGS sequence"/>
</dbReference>
<dbReference type="InterPro" id="IPR001789">
    <property type="entry name" value="Sig_transdc_resp-reg_receiver"/>
</dbReference>
<evidence type="ECO:0000313" key="14">
    <source>
        <dbReference type="Proteomes" id="UP000282184"/>
    </source>
</evidence>
<keyword evidence="5" id="KW-0238">DNA-binding</keyword>
<dbReference type="PROSITE" id="PS01124">
    <property type="entry name" value="HTH_ARAC_FAMILY_2"/>
    <property type="match status" value="1"/>
</dbReference>
<dbReference type="Pfam" id="PF07494">
    <property type="entry name" value="Reg_prop"/>
    <property type="match status" value="1"/>
</dbReference>
<dbReference type="SUPFAM" id="SSF55874">
    <property type="entry name" value="ATPase domain of HSP90 chaperone/DNA topoisomerase II/histidine kinase"/>
    <property type="match status" value="1"/>
</dbReference>
<dbReference type="Pfam" id="PF00072">
    <property type="entry name" value="Response_reg"/>
    <property type="match status" value="1"/>
</dbReference>
<dbReference type="Pfam" id="PF12833">
    <property type="entry name" value="HTH_18"/>
    <property type="match status" value="1"/>
</dbReference>
<dbReference type="InterPro" id="IPR004358">
    <property type="entry name" value="Sig_transdc_His_kin-like_C"/>
</dbReference>
<dbReference type="InterPro" id="IPR003594">
    <property type="entry name" value="HATPase_dom"/>
</dbReference>
<dbReference type="Pfam" id="PF02518">
    <property type="entry name" value="HATPase_c"/>
    <property type="match status" value="1"/>
</dbReference>
<dbReference type="InterPro" id="IPR036890">
    <property type="entry name" value="HATPase_C_sf"/>
</dbReference>
<dbReference type="InterPro" id="IPR011006">
    <property type="entry name" value="CheY-like_superfamily"/>
</dbReference>
<dbReference type="RefSeq" id="WP_126695668.1">
    <property type="nucleotide sequence ID" value="NZ_RXOF01000018.1"/>
</dbReference>
<protein>
    <recommendedName>
        <fullName evidence="2">histidine kinase</fullName>
        <ecNumber evidence="2">2.7.13.3</ecNumber>
    </recommendedName>
</protein>
<dbReference type="SMART" id="SM00342">
    <property type="entry name" value="HTH_ARAC"/>
    <property type="match status" value="1"/>
</dbReference>
<evidence type="ECO:0000256" key="1">
    <source>
        <dbReference type="ARBA" id="ARBA00000085"/>
    </source>
</evidence>
<dbReference type="InterPro" id="IPR018062">
    <property type="entry name" value="HTH_AraC-typ_CS"/>
</dbReference>
<evidence type="ECO:0000256" key="8">
    <source>
        <dbReference type="SAM" id="MobiDB-lite"/>
    </source>
</evidence>
<keyword evidence="4" id="KW-0805">Transcription regulation</keyword>
<keyword evidence="13" id="KW-0808">Transferase</keyword>
<dbReference type="Gene3D" id="1.10.287.130">
    <property type="match status" value="1"/>
</dbReference>
<dbReference type="PANTHER" id="PTHR43547">
    <property type="entry name" value="TWO-COMPONENT HISTIDINE KINASE"/>
    <property type="match status" value="1"/>
</dbReference>
<dbReference type="Gene3D" id="1.10.10.60">
    <property type="entry name" value="Homeodomain-like"/>
    <property type="match status" value="1"/>
</dbReference>
<evidence type="ECO:0000256" key="2">
    <source>
        <dbReference type="ARBA" id="ARBA00012438"/>
    </source>
</evidence>
<feature type="compositionally biased region" description="Low complexity" evidence="8">
    <location>
        <begin position="1209"/>
        <end position="1235"/>
    </location>
</feature>
<feature type="modified residue" description="4-aspartylphosphate" evidence="7">
    <location>
        <position position="1125"/>
    </location>
</feature>
<proteinExistence type="predicted"/>
<dbReference type="OrthoDB" id="9797097at2"/>
<feature type="domain" description="HTH araC/xylS-type" evidence="10">
    <location>
        <begin position="1267"/>
        <end position="1366"/>
    </location>
</feature>
<dbReference type="SUPFAM" id="SSF47384">
    <property type="entry name" value="Homodimeric domain of signal transducing histidine kinase"/>
    <property type="match status" value="1"/>
</dbReference>
<dbReference type="SMART" id="SM00448">
    <property type="entry name" value="REC"/>
    <property type="match status" value="1"/>
</dbReference>
<dbReference type="InterPro" id="IPR003661">
    <property type="entry name" value="HisK_dim/P_dom"/>
</dbReference>
<dbReference type="EMBL" id="RXOF01000018">
    <property type="protein sequence ID" value="RTQ45812.1"/>
    <property type="molecule type" value="Genomic_DNA"/>
</dbReference>
<dbReference type="PROSITE" id="PS50110">
    <property type="entry name" value="RESPONSE_REGULATORY"/>
    <property type="match status" value="1"/>
</dbReference>
<dbReference type="Gene3D" id="3.40.50.2300">
    <property type="match status" value="1"/>
</dbReference>
<name>A0A431TWM2_9BACT</name>
<organism evidence="13 14">
    <name type="scientific">Hymenobacter gummosus</name>
    <dbReference type="NCBI Taxonomy" id="1776032"/>
    <lineage>
        <taxon>Bacteria</taxon>
        <taxon>Pseudomonadati</taxon>
        <taxon>Bacteroidota</taxon>
        <taxon>Cytophagia</taxon>
        <taxon>Cytophagales</taxon>
        <taxon>Hymenobacteraceae</taxon>
        <taxon>Hymenobacter</taxon>
    </lineage>
</organism>
<evidence type="ECO:0000256" key="3">
    <source>
        <dbReference type="ARBA" id="ARBA00022553"/>
    </source>
</evidence>
<dbReference type="SUPFAM" id="SSF63829">
    <property type="entry name" value="Calcium-dependent phosphotriesterase"/>
    <property type="match status" value="3"/>
</dbReference>
<evidence type="ECO:0000259" key="11">
    <source>
        <dbReference type="PROSITE" id="PS50109"/>
    </source>
</evidence>
<dbReference type="GO" id="GO:0000155">
    <property type="term" value="F:phosphorelay sensor kinase activity"/>
    <property type="evidence" value="ECO:0007669"/>
    <property type="project" value="InterPro"/>
</dbReference>
<dbReference type="InterPro" id="IPR018060">
    <property type="entry name" value="HTH_AraC"/>
</dbReference>
<keyword evidence="13" id="KW-0418">Kinase</keyword>